<evidence type="ECO:0000259" key="3">
    <source>
        <dbReference type="PROSITE" id="PS50914"/>
    </source>
</evidence>
<dbReference type="InterPro" id="IPR014004">
    <property type="entry name" value="Transpt-assoc_nodulatn_dom_bac"/>
</dbReference>
<dbReference type="InterPro" id="IPR007055">
    <property type="entry name" value="BON_dom"/>
</dbReference>
<dbReference type="AlphaFoldDB" id="A0AA37I6L2"/>
<evidence type="ECO:0000313" key="5">
    <source>
        <dbReference type="Proteomes" id="UP001055111"/>
    </source>
</evidence>
<protein>
    <submittedName>
        <fullName evidence="4">BON domain-containing protein</fullName>
    </submittedName>
</protein>
<evidence type="ECO:0000256" key="1">
    <source>
        <dbReference type="ARBA" id="ARBA00022729"/>
    </source>
</evidence>
<dbReference type="SMART" id="SM00749">
    <property type="entry name" value="BON"/>
    <property type="match status" value="2"/>
</dbReference>
<dbReference type="EMBL" id="BPUS01000001">
    <property type="protein sequence ID" value="GJH23013.1"/>
    <property type="molecule type" value="Genomic_DNA"/>
</dbReference>
<dbReference type="PROSITE" id="PS51257">
    <property type="entry name" value="PROKAR_LIPOPROTEIN"/>
    <property type="match status" value="1"/>
</dbReference>
<proteinExistence type="predicted"/>
<dbReference type="InterPro" id="IPR051686">
    <property type="entry name" value="Lipoprotein_DolP"/>
</dbReference>
<dbReference type="PANTHER" id="PTHR34606:SF4">
    <property type="entry name" value="OUTER MEMBRANE LIPOPROTEIN DOLP"/>
    <property type="match status" value="1"/>
</dbReference>
<organism evidence="4 5">
    <name type="scientific">Caballeronia novacaledonica</name>
    <dbReference type="NCBI Taxonomy" id="1544861"/>
    <lineage>
        <taxon>Bacteria</taxon>
        <taxon>Pseudomonadati</taxon>
        <taxon>Pseudomonadota</taxon>
        <taxon>Betaproteobacteria</taxon>
        <taxon>Burkholderiales</taxon>
        <taxon>Burkholderiaceae</taxon>
        <taxon>Caballeronia</taxon>
    </lineage>
</organism>
<dbReference type="Gene3D" id="3.30.1340.30">
    <property type="match status" value="1"/>
</dbReference>
<evidence type="ECO:0000313" key="4">
    <source>
        <dbReference type="EMBL" id="GJH23013.1"/>
    </source>
</evidence>
<dbReference type="PROSITE" id="PS50914">
    <property type="entry name" value="BON"/>
    <property type="match status" value="2"/>
</dbReference>
<reference evidence="4" key="1">
    <citation type="submission" date="2022-09" db="EMBL/GenBank/DDBJ databases">
        <title>Isolation and characterization of 3-chlorobenzoate degrading bacteria from soils in Shizuoka.</title>
        <authorList>
            <person name="Ifat A."/>
            <person name="Ogawa N."/>
            <person name="Kimbara K."/>
            <person name="Moriuchi R."/>
            <person name="Dohra H."/>
            <person name="Shintani M."/>
        </authorList>
    </citation>
    <scope>NUCLEOTIDE SEQUENCE</scope>
    <source>
        <strain evidence="4">19CS4-2</strain>
    </source>
</reference>
<dbReference type="Proteomes" id="UP001055111">
    <property type="component" value="Unassembled WGS sequence"/>
</dbReference>
<gene>
    <name evidence="4" type="ORF">CBA19CS42_00875</name>
</gene>
<feature type="domain" description="BON" evidence="3">
    <location>
        <begin position="133"/>
        <end position="200"/>
    </location>
</feature>
<comment type="caution">
    <text evidence="4">The sequence shown here is derived from an EMBL/GenBank/DDBJ whole genome shotgun (WGS) entry which is preliminary data.</text>
</comment>
<sequence>MTNKTRVKATLAQATLVVSMLSGVALTLQGCALAVVGAAAGGTLIATDRRTLGAQTEDREIQVKALSRINENLPDTAHVNVTVFNRRVLLTGEVPDEASKQKAEAVVRDINNVGSIVNELSIQGASSISSRANDSYLETRVKTAMVGEKDLRANYYKVVCERSVVYLMGLVTTDEGAHGADVAARVPGVEQVVKVYQYIKPEEAQALEAAAASDASAVSASNPPAPADATVGTVPDSGVTSRPLDMQSPAPVKNSDVHPGNPNPVPAAK</sequence>
<dbReference type="Pfam" id="PF04972">
    <property type="entry name" value="BON"/>
    <property type="match status" value="2"/>
</dbReference>
<name>A0AA37I6L2_9BURK</name>
<keyword evidence="1" id="KW-0732">Signal</keyword>
<feature type="region of interest" description="Disordered" evidence="2">
    <location>
        <begin position="216"/>
        <end position="269"/>
    </location>
</feature>
<accession>A0AA37I6L2</accession>
<feature type="domain" description="BON" evidence="3">
    <location>
        <begin position="55"/>
        <end position="124"/>
    </location>
</feature>
<evidence type="ECO:0000256" key="2">
    <source>
        <dbReference type="SAM" id="MobiDB-lite"/>
    </source>
</evidence>
<dbReference type="PANTHER" id="PTHR34606">
    <property type="entry name" value="BON DOMAIN-CONTAINING PROTEIN"/>
    <property type="match status" value="1"/>
</dbReference>